<gene>
    <name evidence="2" type="ORF">RirG_143040</name>
</gene>
<dbReference type="AlphaFoldDB" id="A0A015JBV8"/>
<dbReference type="Proteomes" id="UP000022910">
    <property type="component" value="Unassembled WGS sequence"/>
</dbReference>
<dbReference type="EMBL" id="JEMT01023259">
    <property type="protein sequence ID" value="EXX64405.1"/>
    <property type="molecule type" value="Genomic_DNA"/>
</dbReference>
<feature type="transmembrane region" description="Helical" evidence="1">
    <location>
        <begin position="12"/>
        <end position="35"/>
    </location>
</feature>
<dbReference type="HOGENOM" id="CLU_514979_0_0_1"/>
<keyword evidence="1" id="KW-0472">Membrane</keyword>
<dbReference type="OrthoDB" id="2396651at2759"/>
<reference evidence="2 3" key="1">
    <citation type="submission" date="2014-02" db="EMBL/GenBank/DDBJ databases">
        <title>Single nucleus genome sequencing reveals high similarity among nuclei of an endomycorrhizal fungus.</title>
        <authorList>
            <person name="Lin K."/>
            <person name="Geurts R."/>
            <person name="Zhang Z."/>
            <person name="Limpens E."/>
            <person name="Saunders D.G."/>
            <person name="Mu D."/>
            <person name="Pang E."/>
            <person name="Cao H."/>
            <person name="Cha H."/>
            <person name="Lin T."/>
            <person name="Zhou Q."/>
            <person name="Shang Y."/>
            <person name="Li Y."/>
            <person name="Ivanov S."/>
            <person name="Sharma T."/>
            <person name="Velzen R.V."/>
            <person name="Ruijter N.D."/>
            <person name="Aanen D.K."/>
            <person name="Win J."/>
            <person name="Kamoun S."/>
            <person name="Bisseling T."/>
            <person name="Huang S."/>
        </authorList>
    </citation>
    <scope>NUCLEOTIDE SEQUENCE [LARGE SCALE GENOMIC DNA]</scope>
    <source>
        <strain evidence="3">DAOM197198w</strain>
    </source>
</reference>
<feature type="transmembrane region" description="Helical" evidence="1">
    <location>
        <begin position="443"/>
        <end position="465"/>
    </location>
</feature>
<evidence type="ECO:0000256" key="1">
    <source>
        <dbReference type="SAM" id="Phobius"/>
    </source>
</evidence>
<protein>
    <submittedName>
        <fullName evidence="2">Uncharacterized protein</fullName>
    </submittedName>
</protein>
<dbReference type="STRING" id="1432141.A0A015JBV8"/>
<evidence type="ECO:0000313" key="3">
    <source>
        <dbReference type="Proteomes" id="UP000022910"/>
    </source>
</evidence>
<name>A0A015JBV8_RHIIW</name>
<keyword evidence="1" id="KW-0812">Transmembrane</keyword>
<proteinExistence type="predicted"/>
<comment type="caution">
    <text evidence="2">The sequence shown here is derived from an EMBL/GenBank/DDBJ whole genome shotgun (WGS) entry which is preliminary data.</text>
</comment>
<organism evidence="2 3">
    <name type="scientific">Rhizophagus irregularis (strain DAOM 197198w)</name>
    <name type="common">Glomus intraradices</name>
    <dbReference type="NCBI Taxonomy" id="1432141"/>
    <lineage>
        <taxon>Eukaryota</taxon>
        <taxon>Fungi</taxon>
        <taxon>Fungi incertae sedis</taxon>
        <taxon>Mucoromycota</taxon>
        <taxon>Glomeromycotina</taxon>
        <taxon>Glomeromycetes</taxon>
        <taxon>Glomerales</taxon>
        <taxon>Glomeraceae</taxon>
        <taxon>Rhizophagus</taxon>
    </lineage>
</organism>
<feature type="transmembrane region" description="Helical" evidence="1">
    <location>
        <begin position="55"/>
        <end position="78"/>
    </location>
</feature>
<sequence>MKYLSSSIFQGVILGWISSTLILIFAIFVGMWSKIMGLDVVWNLRVGLFLTVVNVTTRVVSFIACFMMPAILAGMLVLNKIPVLTGSGAMISQLIEASITRGPLCTLKACFNSGKTRTLAIVIASVLVWQYTVSLSDLYLHLTAVGKSQQLPGLMVPSARSLDIATNCSLSHTDTCSRFKRGMTNPGKALQIYRNTSDTFQIWNNNDGVYLLQAPPSNTSYAYSGTGILLKPSCEPISSICNLKARYGAMTNYSCPESLWYASGNTQAVVADVNVTSEINDPITNTVTTLNPLHAIVTIRYGIEATTEYDPEFVKEIHGFLAILLHCQLTTSTVEYVVTLGSLKSSPLGNLTNSQQFALGVASSEGKMISRAIDDVEDIAHNTGNSILFANAFAQQWAQATIAGFSSGAVQANGEANGEGNGEGYGYVLEVVKEQTFAPLSAVLIYAIVITFPLFIFSCICLFSLKNDTNWILVEFICTPQRLLYQALFREHYMDDACSKSLSDQAMRIKEVECNIKLEKGHFKLTKTE</sequence>
<keyword evidence="1" id="KW-1133">Transmembrane helix</keyword>
<evidence type="ECO:0000313" key="2">
    <source>
        <dbReference type="EMBL" id="EXX64405.1"/>
    </source>
</evidence>
<feature type="transmembrane region" description="Helical" evidence="1">
    <location>
        <begin position="118"/>
        <end position="140"/>
    </location>
</feature>
<keyword evidence="3" id="KW-1185">Reference proteome</keyword>
<accession>A0A015JBV8</accession>